<accession>A0A5B7IUP6</accession>
<sequence length="151" mass="16033">MLVFAASSPPRASECKVVVVVVVVVSPLNTATFIMQHFILYVSHATHLCSFALSVPPVHRPLAPGGRSGGRRLAWGRSGAARPAGGGRQEAEGSLTMLIVHDHVVTIRRTASCLPVRAAGSSRRRHTPPVSCAALRLALPNTMPYVTTLTH</sequence>
<evidence type="ECO:0000313" key="2">
    <source>
        <dbReference type="EMBL" id="MPC86195.1"/>
    </source>
</evidence>
<comment type="caution">
    <text evidence="2">The sequence shown here is derived from an EMBL/GenBank/DDBJ whole genome shotgun (WGS) entry which is preliminary data.</text>
</comment>
<dbReference type="EMBL" id="VSRR010070747">
    <property type="protein sequence ID" value="MPC86195.1"/>
    <property type="molecule type" value="Genomic_DNA"/>
</dbReference>
<keyword evidence="3" id="KW-1185">Reference proteome</keyword>
<organism evidence="2 3">
    <name type="scientific">Portunus trituberculatus</name>
    <name type="common">Swimming crab</name>
    <name type="synonym">Neptunus trituberculatus</name>
    <dbReference type="NCBI Taxonomy" id="210409"/>
    <lineage>
        <taxon>Eukaryota</taxon>
        <taxon>Metazoa</taxon>
        <taxon>Ecdysozoa</taxon>
        <taxon>Arthropoda</taxon>
        <taxon>Crustacea</taxon>
        <taxon>Multicrustacea</taxon>
        <taxon>Malacostraca</taxon>
        <taxon>Eumalacostraca</taxon>
        <taxon>Eucarida</taxon>
        <taxon>Decapoda</taxon>
        <taxon>Pleocyemata</taxon>
        <taxon>Brachyura</taxon>
        <taxon>Eubrachyura</taxon>
        <taxon>Portunoidea</taxon>
        <taxon>Portunidae</taxon>
        <taxon>Portuninae</taxon>
        <taxon>Portunus</taxon>
    </lineage>
</organism>
<protein>
    <submittedName>
        <fullName evidence="2">Uncharacterized protein</fullName>
    </submittedName>
</protein>
<feature type="region of interest" description="Disordered" evidence="1">
    <location>
        <begin position="65"/>
        <end position="89"/>
    </location>
</feature>
<name>A0A5B7IUP6_PORTR</name>
<dbReference type="Proteomes" id="UP000324222">
    <property type="component" value="Unassembled WGS sequence"/>
</dbReference>
<evidence type="ECO:0000256" key="1">
    <source>
        <dbReference type="SAM" id="MobiDB-lite"/>
    </source>
</evidence>
<dbReference type="AlphaFoldDB" id="A0A5B7IUP6"/>
<evidence type="ECO:0000313" key="3">
    <source>
        <dbReference type="Proteomes" id="UP000324222"/>
    </source>
</evidence>
<gene>
    <name evidence="2" type="ORF">E2C01_081011</name>
</gene>
<proteinExistence type="predicted"/>
<reference evidence="2 3" key="1">
    <citation type="submission" date="2019-05" db="EMBL/GenBank/DDBJ databases">
        <title>Another draft genome of Portunus trituberculatus and its Hox gene families provides insights of decapod evolution.</title>
        <authorList>
            <person name="Jeong J.-H."/>
            <person name="Song I."/>
            <person name="Kim S."/>
            <person name="Choi T."/>
            <person name="Kim D."/>
            <person name="Ryu S."/>
            <person name="Kim W."/>
        </authorList>
    </citation>
    <scope>NUCLEOTIDE SEQUENCE [LARGE SCALE GENOMIC DNA]</scope>
    <source>
        <tissue evidence="2">Muscle</tissue>
    </source>
</reference>